<accession>A0A4Y1ZI66</accession>
<feature type="coiled-coil region" evidence="1">
    <location>
        <begin position="38"/>
        <end position="72"/>
    </location>
</feature>
<feature type="coiled-coil region" evidence="1">
    <location>
        <begin position="153"/>
        <end position="180"/>
    </location>
</feature>
<keyword evidence="1" id="KW-0175">Coiled coil</keyword>
<dbReference type="AlphaFoldDB" id="A0A4Y1ZI66"/>
<sequence length="349" mass="40562">MIIICQFIIYLSKAKKSNEELKAYQKAQKYNFISNIGKRDFSKNEKELERLNVELEELAKDVEKGFADLDAEISEEAIRIKKLLSRTRRLRSGVKSRLETITENVEYKFAVTTSDFQKLLVYFPDANIRRLEDIEEFHHKISSVFKGEIGLEKRKIEKELKDYNNLVSRYEKQLEELIKNPKLSKTVLSRHSELLRQLNYIQKENKAYVDLTKLKANKKDDNVRLVLIRQKQFTILANELNTAMKNINQFIYAEDYNAPVIDFSGNSYSFFTPDDTGTGIAYKGLVVFDLAVLKLTKLPIVVHDSIVLKQISDTAIEKILELYDNSEKQVIIALDKQNSYTEKANKILK</sequence>
<evidence type="ECO:0000313" key="3">
    <source>
        <dbReference type="EMBL" id="GAY78700.1"/>
    </source>
</evidence>
<dbReference type="Pfam" id="PF10088">
    <property type="entry name" value="DUF2326"/>
    <property type="match status" value="1"/>
</dbReference>
<protein>
    <recommendedName>
        <fullName evidence="2">DUF2326 domain-containing protein</fullName>
    </recommendedName>
</protein>
<evidence type="ECO:0000259" key="2">
    <source>
        <dbReference type="Pfam" id="PF10088"/>
    </source>
</evidence>
<evidence type="ECO:0000313" key="4">
    <source>
        <dbReference type="Proteomes" id="UP000319716"/>
    </source>
</evidence>
<comment type="caution">
    <text evidence="3">The sequence shown here is derived from an EMBL/GenBank/DDBJ whole genome shotgun (WGS) entry which is preliminary data.</text>
</comment>
<name>A0A4Y1ZI66_9BACL</name>
<dbReference type="EMBL" id="BEXB01000057">
    <property type="protein sequence ID" value="GAY78700.1"/>
    <property type="molecule type" value="Genomic_DNA"/>
</dbReference>
<proteinExistence type="predicted"/>
<evidence type="ECO:0000256" key="1">
    <source>
        <dbReference type="SAM" id="Coils"/>
    </source>
</evidence>
<dbReference type="Proteomes" id="UP000319716">
    <property type="component" value="Unassembled WGS sequence"/>
</dbReference>
<feature type="domain" description="DUF2326" evidence="2">
    <location>
        <begin position="250"/>
        <end position="341"/>
    </location>
</feature>
<dbReference type="InterPro" id="IPR018760">
    <property type="entry name" value="DUF2326"/>
</dbReference>
<gene>
    <name evidence="3" type="ORF">NBRC111894_4254</name>
</gene>
<organism evidence="3 4">
    <name type="scientific">Sporolactobacillus inulinus</name>
    <dbReference type="NCBI Taxonomy" id="2078"/>
    <lineage>
        <taxon>Bacteria</taxon>
        <taxon>Bacillati</taxon>
        <taxon>Bacillota</taxon>
        <taxon>Bacilli</taxon>
        <taxon>Bacillales</taxon>
        <taxon>Sporolactobacillaceae</taxon>
        <taxon>Sporolactobacillus</taxon>
    </lineage>
</organism>
<reference evidence="3 4" key="1">
    <citation type="submission" date="2017-11" db="EMBL/GenBank/DDBJ databases">
        <title>Draft Genome Sequence of Sporolactobacillus inulinus NBRC 111894 Isolated from Koso, a Japanese Sugar-Vegetable Fermented Beverage.</title>
        <authorList>
            <person name="Chiou T.Y."/>
            <person name="Oshima K."/>
            <person name="Suda W."/>
            <person name="Hattori M."/>
            <person name="Takahashi T."/>
        </authorList>
    </citation>
    <scope>NUCLEOTIDE SEQUENCE [LARGE SCALE GENOMIC DNA]</scope>
    <source>
        <strain evidence="3 4">NBRC111894</strain>
    </source>
</reference>